<dbReference type="SUPFAM" id="SSF52255">
    <property type="entry name" value="N5-CAIR mutase (phosphoribosylaminoimidazole carboxylase, PurE)"/>
    <property type="match status" value="1"/>
</dbReference>
<dbReference type="InterPro" id="IPR024694">
    <property type="entry name" value="PurE_prokaryotes"/>
</dbReference>
<dbReference type="Pfam" id="PF00731">
    <property type="entry name" value="AIRC"/>
    <property type="match status" value="1"/>
</dbReference>
<feature type="binding site" evidence="3 5">
    <location>
        <position position="17"/>
    </location>
    <ligand>
        <name>substrate</name>
    </ligand>
</feature>
<keyword evidence="8" id="KW-1185">Reference proteome</keyword>
<dbReference type="RefSeq" id="WP_138925734.1">
    <property type="nucleotide sequence ID" value="NZ_BAAAGL010000004.1"/>
</dbReference>
<dbReference type="Proteomes" id="UP000307000">
    <property type="component" value="Chromosome"/>
</dbReference>
<evidence type="ECO:0000256" key="3">
    <source>
        <dbReference type="HAMAP-Rule" id="MF_01929"/>
    </source>
</evidence>
<feature type="binding site" evidence="3 5">
    <location>
        <position position="14"/>
    </location>
    <ligand>
        <name>substrate</name>
    </ligand>
</feature>
<feature type="domain" description="PurE" evidence="6">
    <location>
        <begin position="6"/>
        <end position="159"/>
    </location>
</feature>
<dbReference type="SMART" id="SM01001">
    <property type="entry name" value="AIRC"/>
    <property type="match status" value="1"/>
</dbReference>
<evidence type="ECO:0000256" key="2">
    <source>
        <dbReference type="ARBA" id="ARBA00023235"/>
    </source>
</evidence>
<evidence type="ECO:0000256" key="1">
    <source>
        <dbReference type="ARBA" id="ARBA00022755"/>
    </source>
</evidence>
<dbReference type="Gene3D" id="3.40.50.1970">
    <property type="match status" value="1"/>
</dbReference>
<sequence length="177" mass="18301">MTTSAPVVGLVMGSDSDWPVMRLAAQALTEFGIPFEADVVSAHRMPTEMIEYGKKAHERGLRIIIAGAGGAAHLPGMLASVTPLPVIGVPVPLAKLDGMDSLLSIVQMPAGVPVATVSIGGARNAGLLAVRMLAAGTDEHARTLQNKLLEFADSLRDSAHAKGAALRAEVADENFAS</sequence>
<gene>
    <name evidence="3 7" type="primary">purE</name>
    <name evidence="7" type="ORF">GcLGCM259_0611</name>
</gene>
<keyword evidence="2 3" id="KW-0413">Isomerase</keyword>
<reference evidence="7 8" key="1">
    <citation type="submission" date="2018-12" db="EMBL/GenBank/DDBJ databases">
        <title>Complete Genome Sequence of Glutamicibacter creatinolyticus strain LGCM259,isolated from an abscess of a 12-year-old mare in Italy.</title>
        <authorList>
            <person name="Santos R.G."/>
            <person name="Silva A.L."/>
            <person name="Seyffert N."/>
            <person name="Castro T.L.P."/>
            <person name="Attili A.R."/>
            <person name="Rifici C."/>
            <person name="Mazzullo G."/>
            <person name="Brenig B."/>
            <person name="Venanzi F."/>
            <person name="Azevedo V."/>
        </authorList>
    </citation>
    <scope>NUCLEOTIDE SEQUENCE [LARGE SCALE GENOMIC DNA]</scope>
    <source>
        <strain evidence="7 8">LGCM 259</strain>
    </source>
</reference>
<dbReference type="PIRSF" id="PIRSF001338">
    <property type="entry name" value="AIR_carboxylase"/>
    <property type="match status" value="1"/>
</dbReference>
<organism evidence="7 8">
    <name type="scientific">Glutamicibacter creatinolyticus</name>
    <dbReference type="NCBI Taxonomy" id="162496"/>
    <lineage>
        <taxon>Bacteria</taxon>
        <taxon>Bacillati</taxon>
        <taxon>Actinomycetota</taxon>
        <taxon>Actinomycetes</taxon>
        <taxon>Micrococcales</taxon>
        <taxon>Micrococcaceae</taxon>
        <taxon>Glutamicibacter</taxon>
    </lineage>
</organism>
<dbReference type="NCBIfam" id="TIGR01162">
    <property type="entry name" value="purE"/>
    <property type="match status" value="1"/>
</dbReference>
<evidence type="ECO:0000313" key="8">
    <source>
        <dbReference type="Proteomes" id="UP000307000"/>
    </source>
</evidence>
<dbReference type="InterPro" id="IPR000031">
    <property type="entry name" value="PurE_dom"/>
</dbReference>
<comment type="catalytic activity">
    <reaction evidence="3 4">
        <text>5-carboxyamino-1-(5-phospho-D-ribosyl)imidazole + H(+) = 5-amino-1-(5-phospho-D-ribosyl)imidazole-4-carboxylate</text>
        <dbReference type="Rhea" id="RHEA:13193"/>
        <dbReference type="ChEBI" id="CHEBI:15378"/>
        <dbReference type="ChEBI" id="CHEBI:58730"/>
        <dbReference type="ChEBI" id="CHEBI:77657"/>
        <dbReference type="EC" id="5.4.99.18"/>
    </reaction>
</comment>
<name>A0A5B7WTL6_9MICC</name>
<dbReference type="InterPro" id="IPR033747">
    <property type="entry name" value="PurE_ClassI"/>
</dbReference>
<protein>
    <recommendedName>
        <fullName evidence="3 4">N5-carboxyaminoimidazole ribonucleotide mutase</fullName>
        <shortName evidence="3 4">N5-CAIR mutase</shortName>
        <ecNumber evidence="3 4">5.4.99.18</ecNumber>
    </recommendedName>
    <alternativeName>
        <fullName evidence="3">5-(carboxyamino)imidazole ribonucleotide mutase</fullName>
    </alternativeName>
</protein>
<proteinExistence type="inferred from homology"/>
<dbReference type="GO" id="GO:0006189">
    <property type="term" value="P:'de novo' IMP biosynthetic process"/>
    <property type="evidence" value="ECO:0007669"/>
    <property type="project" value="UniProtKB-UniRule"/>
</dbReference>
<dbReference type="EMBL" id="CP034412">
    <property type="protein sequence ID" value="QCY46373.1"/>
    <property type="molecule type" value="Genomic_DNA"/>
</dbReference>
<dbReference type="HAMAP" id="MF_01929">
    <property type="entry name" value="PurE_classI"/>
    <property type="match status" value="1"/>
</dbReference>
<comment type="function">
    <text evidence="3 4">Catalyzes the conversion of N5-carboxyaminoimidazole ribonucleotide (N5-CAIR) to 4-carboxy-5-aminoimidazole ribonucleotide (CAIR).</text>
</comment>
<dbReference type="GO" id="GO:0034023">
    <property type="term" value="F:5-(carboxyamino)imidazole ribonucleotide mutase activity"/>
    <property type="evidence" value="ECO:0007669"/>
    <property type="project" value="UniProtKB-UniRule"/>
</dbReference>
<comment type="pathway">
    <text evidence="3 4">Purine metabolism; IMP biosynthesis via de novo pathway; 5-amino-1-(5-phospho-D-ribosyl)imidazole-4-carboxylate from 5-amino-1-(5-phospho-D-ribosyl)imidazole (N5-CAIR route): step 2/2.</text>
</comment>
<evidence type="ECO:0000256" key="4">
    <source>
        <dbReference type="PIRNR" id="PIRNR001338"/>
    </source>
</evidence>
<evidence type="ECO:0000259" key="6">
    <source>
        <dbReference type="SMART" id="SM01001"/>
    </source>
</evidence>
<comment type="similarity">
    <text evidence="3">Belongs to the AIR carboxylase family. Class I subfamily.</text>
</comment>
<dbReference type="UniPathway" id="UPA00074">
    <property type="reaction ID" value="UER00943"/>
</dbReference>
<dbReference type="EC" id="5.4.99.18" evidence="3 4"/>
<dbReference type="KEGG" id="gcr:GcLGCM259_0611"/>
<keyword evidence="1 3" id="KW-0658">Purine biosynthesis</keyword>
<evidence type="ECO:0000256" key="5">
    <source>
        <dbReference type="PIRSR" id="PIRSR001338-1"/>
    </source>
</evidence>
<feature type="binding site" evidence="3 5">
    <location>
        <position position="44"/>
    </location>
    <ligand>
        <name>substrate</name>
    </ligand>
</feature>
<dbReference type="AlphaFoldDB" id="A0A5B7WTL6"/>
<evidence type="ECO:0000313" key="7">
    <source>
        <dbReference type="EMBL" id="QCY46373.1"/>
    </source>
</evidence>
<dbReference type="PANTHER" id="PTHR23046">
    <property type="entry name" value="PHOSPHORIBOSYLAMINOIMIDAZOLE CARBOXYLASE CATALYTIC SUBUNIT"/>
    <property type="match status" value="1"/>
</dbReference>
<accession>A0A5B7WTL6</accession>
<dbReference type="PANTHER" id="PTHR23046:SF2">
    <property type="entry name" value="PHOSPHORIBOSYLAMINOIMIDAZOLE CARBOXYLASE"/>
    <property type="match status" value="1"/>
</dbReference>